<dbReference type="RefSeq" id="WP_107544704.1">
    <property type="nucleotide sequence ID" value="NZ_JAHKBG010000002.1"/>
</dbReference>
<organism evidence="6 7">
    <name type="scientific">Staphylococcus succinus</name>
    <dbReference type="NCBI Taxonomy" id="61015"/>
    <lineage>
        <taxon>Bacteria</taxon>
        <taxon>Bacillati</taxon>
        <taxon>Bacillota</taxon>
        <taxon>Bacilli</taxon>
        <taxon>Bacillales</taxon>
        <taxon>Staphylococcaceae</taxon>
        <taxon>Staphylococcus</taxon>
    </lineage>
</organism>
<dbReference type="GO" id="GO:0097367">
    <property type="term" value="F:carbohydrate derivative binding"/>
    <property type="evidence" value="ECO:0007669"/>
    <property type="project" value="InterPro"/>
</dbReference>
<dbReference type="GO" id="GO:0003700">
    <property type="term" value="F:DNA-binding transcription factor activity"/>
    <property type="evidence" value="ECO:0007669"/>
    <property type="project" value="InterPro"/>
</dbReference>
<dbReference type="CDD" id="cd05013">
    <property type="entry name" value="SIS_RpiR"/>
    <property type="match status" value="1"/>
</dbReference>
<reference evidence="6 7" key="1">
    <citation type="journal article" date="2016" name="Front. Microbiol.">
        <title>Comprehensive Phylogenetic Analysis of Bovine Non-aureus Staphylococci Species Based on Whole-Genome Sequencing.</title>
        <authorList>
            <person name="Naushad S."/>
            <person name="Barkema H.W."/>
            <person name="Luby C."/>
            <person name="Condas L.A."/>
            <person name="Nobrega D.B."/>
            <person name="Carson D.A."/>
            <person name="De Buck J."/>
        </authorList>
    </citation>
    <scope>NUCLEOTIDE SEQUENCE [LARGE SCALE GENOMIC DNA]</scope>
    <source>
        <strain evidence="6 7">SNUC 1231</strain>
    </source>
</reference>
<dbReference type="GO" id="GO:1901135">
    <property type="term" value="P:carbohydrate derivative metabolic process"/>
    <property type="evidence" value="ECO:0007669"/>
    <property type="project" value="InterPro"/>
</dbReference>
<evidence type="ECO:0000313" key="7">
    <source>
        <dbReference type="Proteomes" id="UP000241960"/>
    </source>
</evidence>
<dbReference type="PANTHER" id="PTHR30514:SF1">
    <property type="entry name" value="HTH-TYPE TRANSCRIPTIONAL REGULATOR HEXR-RELATED"/>
    <property type="match status" value="1"/>
</dbReference>
<dbReference type="Gene3D" id="1.10.10.10">
    <property type="entry name" value="Winged helix-like DNA-binding domain superfamily/Winged helix DNA-binding domain"/>
    <property type="match status" value="1"/>
</dbReference>
<dbReference type="InterPro" id="IPR046348">
    <property type="entry name" value="SIS_dom_sf"/>
</dbReference>
<dbReference type="PANTHER" id="PTHR30514">
    <property type="entry name" value="GLUCOKINASE"/>
    <property type="match status" value="1"/>
</dbReference>
<dbReference type="Pfam" id="PF01380">
    <property type="entry name" value="SIS"/>
    <property type="match status" value="1"/>
</dbReference>
<dbReference type="InterPro" id="IPR036388">
    <property type="entry name" value="WH-like_DNA-bd_sf"/>
</dbReference>
<accession>A0A9Q6HRM3</accession>
<dbReference type="InterPro" id="IPR035472">
    <property type="entry name" value="RpiR-like_SIS"/>
</dbReference>
<dbReference type="PROSITE" id="PS51464">
    <property type="entry name" value="SIS"/>
    <property type="match status" value="1"/>
</dbReference>
<dbReference type="InterPro" id="IPR001347">
    <property type="entry name" value="SIS_dom"/>
</dbReference>
<evidence type="ECO:0000256" key="3">
    <source>
        <dbReference type="ARBA" id="ARBA00023163"/>
    </source>
</evidence>
<dbReference type="GO" id="GO:0003677">
    <property type="term" value="F:DNA binding"/>
    <property type="evidence" value="ECO:0007669"/>
    <property type="project" value="UniProtKB-KW"/>
</dbReference>
<proteinExistence type="predicted"/>
<feature type="domain" description="HTH rpiR-type" evidence="4">
    <location>
        <begin position="9"/>
        <end position="85"/>
    </location>
</feature>
<keyword evidence="1" id="KW-0805">Transcription regulation</keyword>
<evidence type="ECO:0000313" key="6">
    <source>
        <dbReference type="EMBL" id="PTI77704.1"/>
    </source>
</evidence>
<feature type="domain" description="SIS" evidence="5">
    <location>
        <begin position="133"/>
        <end position="276"/>
    </location>
</feature>
<dbReference type="InterPro" id="IPR000281">
    <property type="entry name" value="HTH_RpiR"/>
</dbReference>
<evidence type="ECO:0000259" key="5">
    <source>
        <dbReference type="PROSITE" id="PS51464"/>
    </source>
</evidence>
<gene>
    <name evidence="6" type="ORF">BU058_00410</name>
</gene>
<protein>
    <submittedName>
        <fullName evidence="6">RpiR family transcriptional regulator</fullName>
    </submittedName>
</protein>
<dbReference type="SUPFAM" id="SSF46689">
    <property type="entry name" value="Homeodomain-like"/>
    <property type="match status" value="1"/>
</dbReference>
<dbReference type="SUPFAM" id="SSF53697">
    <property type="entry name" value="SIS domain"/>
    <property type="match status" value="1"/>
</dbReference>
<dbReference type="Pfam" id="PF01418">
    <property type="entry name" value="HTH_6"/>
    <property type="match status" value="1"/>
</dbReference>
<dbReference type="AlphaFoldDB" id="A0A9Q6HRM3"/>
<evidence type="ECO:0000256" key="1">
    <source>
        <dbReference type="ARBA" id="ARBA00023015"/>
    </source>
</evidence>
<name>A0A9Q6HRM3_9STAP</name>
<dbReference type="Gene3D" id="3.40.50.10490">
    <property type="entry name" value="Glucose-6-phosphate isomerase like protein, domain 1"/>
    <property type="match status" value="1"/>
</dbReference>
<dbReference type="InterPro" id="IPR009057">
    <property type="entry name" value="Homeodomain-like_sf"/>
</dbReference>
<keyword evidence="2" id="KW-0238">DNA-binding</keyword>
<dbReference type="Proteomes" id="UP000241960">
    <property type="component" value="Unassembled WGS sequence"/>
</dbReference>
<dbReference type="InterPro" id="IPR047640">
    <property type="entry name" value="RpiR-like"/>
</dbReference>
<dbReference type="EMBL" id="PZFQ01000001">
    <property type="protein sequence ID" value="PTI77704.1"/>
    <property type="molecule type" value="Genomic_DNA"/>
</dbReference>
<dbReference type="PROSITE" id="PS51071">
    <property type="entry name" value="HTH_RPIR"/>
    <property type="match status" value="1"/>
</dbReference>
<sequence>MESKTFTGKEIVLYARSISPSLANKERRVAQFIANNYEVLAESTISDVAEHLKISEATITKVCKKLQCSGYLQLKKSIKAYIENTHKSESYEEYSDFRKEDSNTLIAEKVLINAMLALQETLDIFNYDAFNKACEIFNNKNRNNKIILVGSGGSSVICEDFQHKLLKIGIVSHVYKDSHMQLMFTSLIDEGDIVLGVSHSGTTQHIVNVIKAAKDRGAHTISVTNYMNSEITKVAEVNLVSTAQNTPITGENAAARIVQLTILDALYTNLAIKGSEEYSESLIKTSDVVKDYRY</sequence>
<evidence type="ECO:0000256" key="2">
    <source>
        <dbReference type="ARBA" id="ARBA00023125"/>
    </source>
</evidence>
<keyword evidence="3" id="KW-0804">Transcription</keyword>
<evidence type="ECO:0000259" key="4">
    <source>
        <dbReference type="PROSITE" id="PS51071"/>
    </source>
</evidence>
<comment type="caution">
    <text evidence="6">The sequence shown here is derived from an EMBL/GenBank/DDBJ whole genome shotgun (WGS) entry which is preliminary data.</text>
</comment>